<evidence type="ECO:0000313" key="2">
    <source>
        <dbReference type="Proteomes" id="UP000595662"/>
    </source>
</evidence>
<sequence length="97" mass="10851">MRIVSEPASFKETSQLIQFCNFFWSQKTHLFPPTCVMDCDAIEESASNSKDLLRYPRITSLSALSSPTIQSVIARFTHSAFHPVTGCTQTTECSRST</sequence>
<name>A0A7T6XJH4_PENDI</name>
<accession>A0A7T6XJH4</accession>
<dbReference type="EMBL" id="CP060775">
    <property type="protein sequence ID" value="QQK42254.1"/>
    <property type="molecule type" value="Genomic_DNA"/>
</dbReference>
<dbReference type="GeneID" id="90952822"/>
<organism evidence="1 2">
    <name type="scientific">Penicillium digitatum</name>
    <name type="common">Green mold</name>
    <dbReference type="NCBI Taxonomy" id="36651"/>
    <lineage>
        <taxon>Eukaryota</taxon>
        <taxon>Fungi</taxon>
        <taxon>Dikarya</taxon>
        <taxon>Ascomycota</taxon>
        <taxon>Pezizomycotina</taxon>
        <taxon>Eurotiomycetes</taxon>
        <taxon>Eurotiomycetidae</taxon>
        <taxon>Eurotiales</taxon>
        <taxon>Aspergillaceae</taxon>
        <taxon>Penicillium</taxon>
    </lineage>
</organism>
<reference evidence="1 2" key="1">
    <citation type="submission" date="2020-08" db="EMBL/GenBank/DDBJ databases">
        <title>The completed genome sequence of the pathogenic ascomycete fungus Penicillium digitatum.</title>
        <authorList>
            <person name="Wang M."/>
        </authorList>
    </citation>
    <scope>NUCLEOTIDE SEQUENCE [LARGE SCALE GENOMIC DNA]</scope>
    <source>
        <strain evidence="1 2">PdW03</strain>
    </source>
</reference>
<proteinExistence type="predicted"/>
<dbReference type="Proteomes" id="UP000595662">
    <property type="component" value="Chromosome 2"/>
</dbReference>
<evidence type="ECO:0000313" key="1">
    <source>
        <dbReference type="EMBL" id="QQK42254.1"/>
    </source>
</evidence>
<dbReference type="AlphaFoldDB" id="A0A7T6XJH4"/>
<dbReference type="RefSeq" id="XP_065956353.1">
    <property type="nucleotide sequence ID" value="XM_066101270.1"/>
</dbReference>
<gene>
    <name evidence="1" type="ORF">Pdw03_6155</name>
</gene>
<protein>
    <submittedName>
        <fullName evidence="1">Uncharacterized protein</fullName>
    </submittedName>
</protein>